<name>A0A1F5RVG8_9BACT</name>
<evidence type="ECO:0000313" key="7">
    <source>
        <dbReference type="EMBL" id="OGF18410.1"/>
    </source>
</evidence>
<feature type="transmembrane region" description="Helical" evidence="6">
    <location>
        <begin position="261"/>
        <end position="284"/>
    </location>
</feature>
<evidence type="ECO:0000256" key="3">
    <source>
        <dbReference type="ARBA" id="ARBA00022692"/>
    </source>
</evidence>
<feature type="transmembrane region" description="Helical" evidence="6">
    <location>
        <begin position="339"/>
        <end position="363"/>
    </location>
</feature>
<keyword evidence="5 6" id="KW-0472">Membrane</keyword>
<feature type="transmembrane region" description="Helical" evidence="6">
    <location>
        <begin position="45"/>
        <end position="69"/>
    </location>
</feature>
<dbReference type="EMBL" id="MFFX01000048">
    <property type="protein sequence ID" value="OGF18410.1"/>
    <property type="molecule type" value="Genomic_DNA"/>
</dbReference>
<feature type="transmembrane region" description="Helical" evidence="6">
    <location>
        <begin position="125"/>
        <end position="146"/>
    </location>
</feature>
<dbReference type="GO" id="GO:0005886">
    <property type="term" value="C:plasma membrane"/>
    <property type="evidence" value="ECO:0007669"/>
    <property type="project" value="UniProtKB-SubCell"/>
</dbReference>
<feature type="transmembrane region" description="Helical" evidence="6">
    <location>
        <begin position="451"/>
        <end position="469"/>
    </location>
</feature>
<gene>
    <name evidence="7" type="ORF">A3G56_03180</name>
</gene>
<feature type="transmembrane region" description="Helical" evidence="6">
    <location>
        <begin position="305"/>
        <end position="327"/>
    </location>
</feature>
<dbReference type="PANTHER" id="PTHR30250:SF11">
    <property type="entry name" value="O-ANTIGEN TRANSPORTER-RELATED"/>
    <property type="match status" value="1"/>
</dbReference>
<proteinExistence type="predicted"/>
<feature type="transmembrane region" description="Helical" evidence="6">
    <location>
        <begin position="370"/>
        <end position="387"/>
    </location>
</feature>
<dbReference type="InterPro" id="IPR002797">
    <property type="entry name" value="Polysacc_synth"/>
</dbReference>
<comment type="caution">
    <text evidence="7">The sequence shown here is derived from an EMBL/GenBank/DDBJ whole genome shotgun (WGS) entry which is preliminary data.</text>
</comment>
<protein>
    <submittedName>
        <fullName evidence="7">Uncharacterized protein</fullName>
    </submittedName>
</protein>
<dbReference type="PANTHER" id="PTHR30250">
    <property type="entry name" value="PST FAMILY PREDICTED COLANIC ACID TRANSPORTER"/>
    <property type="match status" value="1"/>
</dbReference>
<feature type="transmembrane region" description="Helical" evidence="6">
    <location>
        <begin position="185"/>
        <end position="209"/>
    </location>
</feature>
<keyword evidence="4 6" id="KW-1133">Transmembrane helix</keyword>
<feature type="transmembrane region" description="Helical" evidence="6">
    <location>
        <begin position="393"/>
        <end position="418"/>
    </location>
</feature>
<keyword evidence="3 6" id="KW-0812">Transmembrane</keyword>
<dbReference type="AlphaFoldDB" id="A0A1F5RVG8"/>
<feature type="transmembrane region" description="Helical" evidence="6">
    <location>
        <begin position="221"/>
        <end position="241"/>
    </location>
</feature>
<feature type="transmembrane region" description="Helical" evidence="6">
    <location>
        <begin position="158"/>
        <end position="179"/>
    </location>
</feature>
<accession>A0A1F5RVG8</accession>
<evidence type="ECO:0000256" key="5">
    <source>
        <dbReference type="ARBA" id="ARBA00023136"/>
    </source>
</evidence>
<comment type="subcellular location">
    <subcellularLocation>
        <location evidence="1">Cell membrane</location>
        <topology evidence="1">Multi-pass membrane protein</topology>
    </subcellularLocation>
</comment>
<evidence type="ECO:0000256" key="1">
    <source>
        <dbReference type="ARBA" id="ARBA00004651"/>
    </source>
</evidence>
<reference evidence="7 8" key="1">
    <citation type="journal article" date="2016" name="Nat. Commun.">
        <title>Thousands of microbial genomes shed light on interconnected biogeochemical processes in an aquifer system.</title>
        <authorList>
            <person name="Anantharaman K."/>
            <person name="Brown C.T."/>
            <person name="Hug L.A."/>
            <person name="Sharon I."/>
            <person name="Castelle C.J."/>
            <person name="Probst A.J."/>
            <person name="Thomas B.C."/>
            <person name="Singh A."/>
            <person name="Wilkins M.J."/>
            <person name="Karaoz U."/>
            <person name="Brodie E.L."/>
            <person name="Williams K.H."/>
            <person name="Hubbard S.S."/>
            <person name="Banfield J.F."/>
        </authorList>
    </citation>
    <scope>NUCLEOTIDE SEQUENCE [LARGE SCALE GENOMIC DNA]</scope>
</reference>
<keyword evidence="2" id="KW-1003">Cell membrane</keyword>
<feature type="transmembrane region" description="Helical" evidence="6">
    <location>
        <begin position="12"/>
        <end position="33"/>
    </location>
</feature>
<evidence type="ECO:0000256" key="6">
    <source>
        <dbReference type="SAM" id="Phobius"/>
    </source>
</evidence>
<sequence>MFRKIAYNTAVSFITKIIATVLGVAAVAVMTRYLGAAGFGHYTTIIAYAQFFGILADFGLTLVTAQLLAPLNNAAGNLTGLAKTDNDEQKLLNNLFTFRLVTALIFLGIAPLSVLAFNYPPAVKLGVAIASLSFFFSALCQIFIGLYQTKLLMARASLAEVGGRIVLVALVIMVATYNFGLLGMVAATVAGGFIQLIINYLLALPLARLRLAFDLAVWRKIYALTWPLACTIALNLIYLKADTVILSLMKSPGEVGLYGAAYRVIDILVTLPFILAGIALPQITAAYRRNDAAGANKIIQHSFDALALFALPLVIGAQFVATPLMALVAGAEFAPSGPILQLLIFACGAIYLGVIFSHVIIAIGKQKQTIWAYALVAVTAFAGYLIFIPRYSYFGAAAVTIYSEVAVSLLIFAVTFYYTKFIPRLTVFLKALAASAAMALTLYSLPSLDVIAALSLGAVVYAVLMGIFMKREIKELMGL</sequence>
<dbReference type="Proteomes" id="UP000178682">
    <property type="component" value="Unassembled WGS sequence"/>
</dbReference>
<dbReference type="Pfam" id="PF01943">
    <property type="entry name" value="Polysacc_synt"/>
    <property type="match status" value="1"/>
</dbReference>
<organism evidence="7 8">
    <name type="scientific">Candidatus Falkowbacteria bacterium RIFCSPLOWO2_12_FULL_45_10</name>
    <dbReference type="NCBI Taxonomy" id="1797990"/>
    <lineage>
        <taxon>Bacteria</taxon>
        <taxon>Candidatus Falkowiibacteriota</taxon>
    </lineage>
</organism>
<feature type="transmembrane region" description="Helical" evidence="6">
    <location>
        <begin position="425"/>
        <end position="445"/>
    </location>
</feature>
<dbReference type="InterPro" id="IPR050833">
    <property type="entry name" value="Poly_Biosynth_Transport"/>
</dbReference>
<evidence type="ECO:0000256" key="2">
    <source>
        <dbReference type="ARBA" id="ARBA00022475"/>
    </source>
</evidence>
<evidence type="ECO:0000313" key="8">
    <source>
        <dbReference type="Proteomes" id="UP000178682"/>
    </source>
</evidence>
<evidence type="ECO:0000256" key="4">
    <source>
        <dbReference type="ARBA" id="ARBA00022989"/>
    </source>
</evidence>
<dbReference type="CDD" id="cd13128">
    <property type="entry name" value="MATE_Wzx_like"/>
    <property type="match status" value="1"/>
</dbReference>